<evidence type="ECO:0000256" key="2">
    <source>
        <dbReference type="ARBA" id="ARBA00022603"/>
    </source>
</evidence>
<comment type="caution">
    <text evidence="14">The sequence shown here is derived from an EMBL/GenBank/DDBJ whole genome shotgun (WGS) entry which is preliminary data.</text>
</comment>
<keyword evidence="7 12" id="KW-0862">Zinc</keyword>
<feature type="domain" description="Hcy-binding" evidence="13">
    <location>
        <begin position="18"/>
        <end position="381"/>
    </location>
</feature>
<comment type="function">
    <text evidence="11">Catalyzes methyl transfer from S-methylmethionine (SMM) to adenosyl-L-homocysteine (AdoMet). SMM degradation (by HMT-1, HMT-2, HMT-3 and HMT-4) and biosynthesis (by MMT1) constitute the SMM cycle in plants, which is probably required to achieve short term control of AdoMet level.</text>
</comment>
<keyword evidence="5" id="KW-0949">S-adenosyl-L-methionine</keyword>
<dbReference type="AlphaFoldDB" id="A0AAV5DEE5"/>
<evidence type="ECO:0000256" key="7">
    <source>
        <dbReference type="ARBA" id="ARBA00022833"/>
    </source>
</evidence>
<evidence type="ECO:0000256" key="4">
    <source>
        <dbReference type="ARBA" id="ARBA00022679"/>
    </source>
</evidence>
<evidence type="ECO:0000313" key="14">
    <source>
        <dbReference type="EMBL" id="GJN08621.1"/>
    </source>
</evidence>
<dbReference type="Pfam" id="PF02574">
    <property type="entry name" value="S-methyl_trans"/>
    <property type="match status" value="1"/>
</dbReference>
<keyword evidence="3" id="KW-0028">Amino-acid biosynthesis</keyword>
<evidence type="ECO:0000259" key="13">
    <source>
        <dbReference type="PROSITE" id="PS50970"/>
    </source>
</evidence>
<reference evidence="14" key="2">
    <citation type="submission" date="2021-12" db="EMBL/GenBank/DDBJ databases">
        <title>Resequencing data analysis of finger millet.</title>
        <authorList>
            <person name="Hatakeyama M."/>
            <person name="Aluri S."/>
            <person name="Balachadran M.T."/>
            <person name="Sivarajan S.R."/>
            <person name="Poveda L."/>
            <person name="Shimizu-Inatsugi R."/>
            <person name="Schlapbach R."/>
            <person name="Sreeman S.M."/>
            <person name="Shimizu K.K."/>
        </authorList>
    </citation>
    <scope>NUCLEOTIDE SEQUENCE</scope>
</reference>
<evidence type="ECO:0000256" key="5">
    <source>
        <dbReference type="ARBA" id="ARBA00022691"/>
    </source>
</evidence>
<dbReference type="InterPro" id="IPR051486">
    <property type="entry name" value="Hcy_S-methyltransferase"/>
</dbReference>
<dbReference type="PANTHER" id="PTHR46015:SF7">
    <property type="entry name" value="HOMOCYSTEINE S-METHYLTRANSFERASE 1"/>
    <property type="match status" value="1"/>
</dbReference>
<dbReference type="NCBIfam" id="NF007020">
    <property type="entry name" value="PRK09485.1"/>
    <property type="match status" value="1"/>
</dbReference>
<keyword evidence="2 12" id="KW-0489">Methyltransferase</keyword>
<keyword evidence="6 12" id="KW-0479">Metal-binding</keyword>
<keyword evidence="8" id="KW-0486">Methionine biosynthesis</keyword>
<feature type="binding site" evidence="12">
    <location>
        <position position="299"/>
    </location>
    <ligand>
        <name>Zn(2+)</name>
        <dbReference type="ChEBI" id="CHEBI:29105"/>
    </ligand>
</feature>
<name>A0AAV5DEE5_ELECO</name>
<dbReference type="PROSITE" id="PS50970">
    <property type="entry name" value="HCY"/>
    <property type="match status" value="1"/>
</dbReference>
<protein>
    <recommendedName>
        <fullName evidence="9">homocysteine S-methyltransferase</fullName>
        <ecNumber evidence="9">2.1.1.10</ecNumber>
    </recommendedName>
</protein>
<evidence type="ECO:0000256" key="10">
    <source>
        <dbReference type="ARBA" id="ARBA00052655"/>
    </source>
</evidence>
<evidence type="ECO:0000256" key="6">
    <source>
        <dbReference type="ARBA" id="ARBA00022723"/>
    </source>
</evidence>
<dbReference type="GO" id="GO:0009086">
    <property type="term" value="P:methionine biosynthetic process"/>
    <property type="evidence" value="ECO:0007669"/>
    <property type="project" value="UniProtKB-KW"/>
</dbReference>
<evidence type="ECO:0000256" key="1">
    <source>
        <dbReference type="ARBA" id="ARBA00011245"/>
    </source>
</evidence>
<evidence type="ECO:0000256" key="3">
    <source>
        <dbReference type="ARBA" id="ARBA00022605"/>
    </source>
</evidence>
<dbReference type="InterPro" id="IPR036589">
    <property type="entry name" value="HCY_dom_sf"/>
</dbReference>
<comment type="cofactor">
    <cofactor evidence="12">
        <name>Zn(2+)</name>
        <dbReference type="ChEBI" id="CHEBI:29105"/>
    </cofactor>
</comment>
<evidence type="ECO:0000256" key="8">
    <source>
        <dbReference type="ARBA" id="ARBA00023167"/>
    </source>
</evidence>
<feature type="binding site" evidence="12">
    <location>
        <position position="366"/>
    </location>
    <ligand>
        <name>Zn(2+)</name>
        <dbReference type="ChEBI" id="CHEBI:29105"/>
    </ligand>
</feature>
<dbReference type="PANTHER" id="PTHR46015">
    <property type="entry name" value="ZGC:172121"/>
    <property type="match status" value="1"/>
</dbReference>
<dbReference type="Gene3D" id="3.20.20.330">
    <property type="entry name" value="Homocysteine-binding-like domain"/>
    <property type="match status" value="2"/>
</dbReference>
<dbReference type="EC" id="2.1.1.10" evidence="9"/>
<dbReference type="GO" id="GO:0008898">
    <property type="term" value="F:S-adenosylmethionine-homocysteine S-methyltransferase activity"/>
    <property type="evidence" value="ECO:0007669"/>
    <property type="project" value="TreeGrafter"/>
</dbReference>
<dbReference type="Proteomes" id="UP001054889">
    <property type="component" value="Unassembled WGS sequence"/>
</dbReference>
<dbReference type="InterPro" id="IPR003726">
    <property type="entry name" value="HCY_dom"/>
</dbReference>
<dbReference type="GO" id="GO:0033528">
    <property type="term" value="P:S-methylmethionine cycle"/>
    <property type="evidence" value="ECO:0007669"/>
    <property type="project" value="TreeGrafter"/>
</dbReference>
<accession>A0AAV5DEE5</accession>
<dbReference type="EMBL" id="BQKI01000015">
    <property type="protein sequence ID" value="GJN08621.1"/>
    <property type="molecule type" value="Genomic_DNA"/>
</dbReference>
<evidence type="ECO:0000256" key="9">
    <source>
        <dbReference type="ARBA" id="ARBA00039035"/>
    </source>
</evidence>
<dbReference type="GO" id="GO:0032259">
    <property type="term" value="P:methylation"/>
    <property type="evidence" value="ECO:0007669"/>
    <property type="project" value="UniProtKB-KW"/>
</dbReference>
<dbReference type="SUPFAM" id="SSF82282">
    <property type="entry name" value="Homocysteine S-methyltransferase"/>
    <property type="match status" value="2"/>
</dbReference>
<reference evidence="14" key="1">
    <citation type="journal article" date="2018" name="DNA Res.">
        <title>Multiple hybrid de novo genome assembly of finger millet, an orphan allotetraploid crop.</title>
        <authorList>
            <person name="Hatakeyama M."/>
            <person name="Aluri S."/>
            <person name="Balachadran M.T."/>
            <person name="Sivarajan S.R."/>
            <person name="Patrignani A."/>
            <person name="Gruter S."/>
            <person name="Poveda L."/>
            <person name="Shimizu-Inatsugi R."/>
            <person name="Baeten J."/>
            <person name="Francoijs K.J."/>
            <person name="Nataraja K.N."/>
            <person name="Reddy Y.A.N."/>
            <person name="Phadnis S."/>
            <person name="Ravikumar R.L."/>
            <person name="Schlapbach R."/>
            <person name="Sreeman S.M."/>
            <person name="Shimizu K.K."/>
        </authorList>
    </citation>
    <scope>NUCLEOTIDE SEQUENCE</scope>
</reference>
<keyword evidence="15" id="KW-1185">Reference proteome</keyword>
<evidence type="ECO:0000313" key="15">
    <source>
        <dbReference type="Proteomes" id="UP001054889"/>
    </source>
</evidence>
<dbReference type="FunFam" id="3.20.20.330:FF:000002">
    <property type="entry name" value="Homocysteine S-methyltransferase"/>
    <property type="match status" value="1"/>
</dbReference>
<dbReference type="GO" id="GO:0046872">
    <property type="term" value="F:metal ion binding"/>
    <property type="evidence" value="ECO:0007669"/>
    <property type="project" value="UniProtKB-KW"/>
</dbReference>
<organism evidence="14 15">
    <name type="scientific">Eleusine coracana subsp. coracana</name>
    <dbReference type="NCBI Taxonomy" id="191504"/>
    <lineage>
        <taxon>Eukaryota</taxon>
        <taxon>Viridiplantae</taxon>
        <taxon>Streptophyta</taxon>
        <taxon>Embryophyta</taxon>
        <taxon>Tracheophyta</taxon>
        <taxon>Spermatophyta</taxon>
        <taxon>Magnoliopsida</taxon>
        <taxon>Liliopsida</taxon>
        <taxon>Poales</taxon>
        <taxon>Poaceae</taxon>
        <taxon>PACMAD clade</taxon>
        <taxon>Chloridoideae</taxon>
        <taxon>Cynodonteae</taxon>
        <taxon>Eleusininae</taxon>
        <taxon>Eleusine</taxon>
    </lineage>
</organism>
<proteinExistence type="predicted"/>
<evidence type="ECO:0000256" key="11">
    <source>
        <dbReference type="ARBA" id="ARBA00056359"/>
    </source>
</evidence>
<comment type="catalytic activity">
    <reaction evidence="10">
        <text>S-methyl-L-methionine + L-homocysteine = 2 L-methionine + H(+)</text>
        <dbReference type="Rhea" id="RHEA:26337"/>
        <dbReference type="ChEBI" id="CHEBI:15378"/>
        <dbReference type="ChEBI" id="CHEBI:57844"/>
        <dbReference type="ChEBI" id="CHEBI:58199"/>
        <dbReference type="ChEBI" id="CHEBI:58252"/>
        <dbReference type="EC" id="2.1.1.10"/>
    </reaction>
</comment>
<comment type="subunit">
    <text evidence="1">Monomer.</text>
</comment>
<gene>
    <name evidence="14" type="primary">ga26563</name>
    <name evidence="14" type="ORF">PR202_ga26563</name>
</gene>
<sequence length="387" mass="41200">MPGVSALAPAAAAAAMGAVEEFLKKTGGCAVIDGGFATQLEALGADINDPLWSAACLISKPHLVKEVTAHRPACPTSNVPACVLTLVVRSQLASITSCHQALGFACTACFDAPVQVHMQYLEAGADVIISSSYQATIPGFLARGMSLEEAEGLLRTSVKLALEARDEFWKSALRQSKPVYNRALVAASIGSYGAYLADGSEYSGSYGADITTEKLKDFHRRRLQILASAGPDLIAFEAIPNKMETQALVELLEEENIHVPSWICFSSVDGKHLCSGETFADCLQMINSSEKVAVVGVNCTPPQFIEGIIIEFKKQTKKAVAVYPNSGEVWDGIAKRWLPAECFGHMSFDALAKRWQEAGASLIGGCCRTTPSTIRAVSKIVKGKAGL</sequence>
<feature type="binding site" evidence="12">
    <location>
        <position position="367"/>
    </location>
    <ligand>
        <name>Zn(2+)</name>
        <dbReference type="ChEBI" id="CHEBI:29105"/>
    </ligand>
</feature>
<keyword evidence="4 12" id="KW-0808">Transferase</keyword>
<evidence type="ECO:0000256" key="12">
    <source>
        <dbReference type="PROSITE-ProRule" id="PRU00333"/>
    </source>
</evidence>